<proteinExistence type="predicted"/>
<dbReference type="Pfam" id="PF00587">
    <property type="entry name" value="tRNA-synt_2b"/>
    <property type="match status" value="1"/>
</dbReference>
<comment type="caution">
    <text evidence="3">The sequence shown here is derived from an EMBL/GenBank/DDBJ whole genome shotgun (WGS) entry which is preliminary data.</text>
</comment>
<dbReference type="PANTHER" id="PTHR11451">
    <property type="entry name" value="THREONINE-TRNA LIGASE"/>
    <property type="match status" value="1"/>
</dbReference>
<dbReference type="SUPFAM" id="SSF55681">
    <property type="entry name" value="Class II aaRS and biotin synthetases"/>
    <property type="match status" value="1"/>
</dbReference>
<keyword evidence="1" id="KW-0648">Protein biosynthesis</keyword>
<dbReference type="EMBL" id="AZMM01017328">
    <property type="protein sequence ID" value="ETJ26569.1"/>
    <property type="molecule type" value="Genomic_DNA"/>
</dbReference>
<dbReference type="GO" id="GO:0004829">
    <property type="term" value="F:threonine-tRNA ligase activity"/>
    <property type="evidence" value="ECO:0007669"/>
    <property type="project" value="TreeGrafter"/>
</dbReference>
<name>W1XCN7_9ZZZZ</name>
<dbReference type="GO" id="GO:0005524">
    <property type="term" value="F:ATP binding"/>
    <property type="evidence" value="ECO:0007669"/>
    <property type="project" value="InterPro"/>
</dbReference>
<dbReference type="InterPro" id="IPR045864">
    <property type="entry name" value="aa-tRNA-synth_II/BPL/LPL"/>
</dbReference>
<evidence type="ECO:0000259" key="2">
    <source>
        <dbReference type="Pfam" id="PF00587"/>
    </source>
</evidence>
<dbReference type="InterPro" id="IPR002314">
    <property type="entry name" value="aa-tRNA-synt_IIb"/>
</dbReference>
<gene>
    <name evidence="3" type="ORF">Q604_UNBC17328G0001</name>
</gene>
<dbReference type="Gene3D" id="3.30.930.10">
    <property type="entry name" value="Bira Bifunctional Protein, Domain 2"/>
    <property type="match status" value="1"/>
</dbReference>
<sequence length="62" mass="7373">YKNHVHSYRELPIRIAELGMMHRFEKSGALSGLQRVREMTLTILTYLSCQSKFKKNLNMCWI</sequence>
<evidence type="ECO:0000256" key="1">
    <source>
        <dbReference type="ARBA" id="ARBA00022917"/>
    </source>
</evidence>
<organism evidence="3">
    <name type="scientific">human gut metagenome</name>
    <dbReference type="NCBI Taxonomy" id="408170"/>
    <lineage>
        <taxon>unclassified sequences</taxon>
        <taxon>metagenomes</taxon>
        <taxon>organismal metagenomes</taxon>
    </lineage>
</organism>
<feature type="non-terminal residue" evidence="3">
    <location>
        <position position="1"/>
    </location>
</feature>
<protein>
    <submittedName>
        <fullName evidence="3">Threonine-tRNA ligase</fullName>
    </submittedName>
</protein>
<dbReference type="AlphaFoldDB" id="W1XCN7"/>
<feature type="domain" description="Aminoacyl-tRNA synthetase class II (G/ P/ S/T)" evidence="2">
    <location>
        <begin position="2"/>
        <end position="58"/>
    </location>
</feature>
<keyword evidence="3" id="KW-0436">Ligase</keyword>
<dbReference type="GO" id="GO:0006435">
    <property type="term" value="P:threonyl-tRNA aminoacylation"/>
    <property type="evidence" value="ECO:0007669"/>
    <property type="project" value="TreeGrafter"/>
</dbReference>
<reference evidence="3" key="1">
    <citation type="submission" date="2013-12" db="EMBL/GenBank/DDBJ databases">
        <title>A Varibaculum cambriense genome reconstructed from a premature infant gut community with otherwise low bacterial novelty that shifts toward anaerobic metabolism during the third week of life.</title>
        <authorList>
            <person name="Brown C.T."/>
            <person name="Sharon I."/>
            <person name="Thomas B.C."/>
            <person name="Castelle C.J."/>
            <person name="Morowitz M.J."/>
            <person name="Banfield J.F."/>
        </authorList>
    </citation>
    <scope>NUCLEOTIDE SEQUENCE</scope>
</reference>
<accession>W1XCN7</accession>
<evidence type="ECO:0000313" key="3">
    <source>
        <dbReference type="EMBL" id="ETJ26569.1"/>
    </source>
</evidence>
<dbReference type="PANTHER" id="PTHR11451:SF56">
    <property type="entry name" value="THREONINE--TRNA LIGASE 1"/>
    <property type="match status" value="1"/>
</dbReference>